<dbReference type="EMBL" id="UGYO01000002">
    <property type="protein sequence ID" value="SUJ00138.1"/>
    <property type="molecule type" value="Genomic_DNA"/>
</dbReference>
<dbReference type="Proteomes" id="UP000254069">
    <property type="component" value="Unassembled WGS sequence"/>
</dbReference>
<accession>A0A380BEE4</accession>
<name>A0A380BEE4_9GAMM</name>
<dbReference type="Proteomes" id="UP000825078">
    <property type="component" value="Chromosome"/>
</dbReference>
<evidence type="ECO:0000313" key="3">
    <source>
        <dbReference type="Proteomes" id="UP000254069"/>
    </source>
</evidence>
<reference evidence="1" key="2">
    <citation type="submission" date="2021-05" db="EMBL/GenBank/DDBJ databases">
        <title>Molecular characterization for Shewanella algae harboring chromosomal blaOXA-55-like strains isolated from clinical and environment sample.</title>
        <authorList>
            <person name="Ohama Y."/>
            <person name="Aoki K."/>
            <person name="Harada S."/>
            <person name="Moriya K."/>
            <person name="Ishii Y."/>
            <person name="Tateda K."/>
        </authorList>
    </citation>
    <scope>NUCLEOTIDE SEQUENCE</scope>
    <source>
        <strain evidence="1">TUM17379</strain>
    </source>
</reference>
<accession>A0A3G4UQ81</accession>
<sequence>MSASKLSELKQQQQSLLEQELMREQAGSLGVAGKKLEQALQDYRRHHHLSPRKKAEYVSLVADAVYNLMLTRELLGFVDGNLEWVCGQYDIPDAVLQQLALS</sequence>
<dbReference type="AlphaFoldDB" id="A0A380BEE4"/>
<evidence type="ECO:0000313" key="1">
    <source>
        <dbReference type="EMBL" id="BCV45904.1"/>
    </source>
</evidence>
<keyword evidence="3" id="KW-1185">Reference proteome</keyword>
<organism evidence="2 3">
    <name type="scientific">Shewanella algae</name>
    <dbReference type="NCBI Taxonomy" id="38313"/>
    <lineage>
        <taxon>Bacteria</taxon>
        <taxon>Pseudomonadati</taxon>
        <taxon>Pseudomonadota</taxon>
        <taxon>Gammaproteobacteria</taxon>
        <taxon>Alteromonadales</taxon>
        <taxon>Shewanellaceae</taxon>
        <taxon>Shewanella</taxon>
    </lineage>
</organism>
<dbReference type="RefSeq" id="WP_025012006.1">
    <property type="nucleotide sequence ID" value="NZ_AP024609.1"/>
</dbReference>
<dbReference type="EMBL" id="AP024613">
    <property type="protein sequence ID" value="BCV45904.1"/>
    <property type="molecule type" value="Genomic_DNA"/>
</dbReference>
<gene>
    <name evidence="2" type="ORF">NCTC10738_03067</name>
    <name evidence="1" type="ORF">TUM17379_29220</name>
</gene>
<reference evidence="2 3" key="1">
    <citation type="submission" date="2018-06" db="EMBL/GenBank/DDBJ databases">
        <authorList>
            <consortium name="Pathogen Informatics"/>
            <person name="Doyle S."/>
        </authorList>
    </citation>
    <scope>NUCLEOTIDE SEQUENCE [LARGE SCALE GENOMIC DNA]</scope>
    <source>
        <strain evidence="2 3">NCTC10738</strain>
    </source>
</reference>
<protein>
    <submittedName>
        <fullName evidence="2">Uncharacterized protein</fullName>
    </submittedName>
</protein>
<proteinExistence type="predicted"/>
<evidence type="ECO:0000313" key="2">
    <source>
        <dbReference type="EMBL" id="SUJ00138.1"/>
    </source>
</evidence>
<dbReference type="GeneID" id="93810055"/>